<comment type="catalytic activity">
    <reaction evidence="5 7">
        <text>2-deoxy-D-ribose 5-phosphate = D-glyceraldehyde 3-phosphate + acetaldehyde</text>
        <dbReference type="Rhea" id="RHEA:12821"/>
        <dbReference type="ChEBI" id="CHEBI:15343"/>
        <dbReference type="ChEBI" id="CHEBI:59776"/>
        <dbReference type="ChEBI" id="CHEBI:62877"/>
        <dbReference type="EC" id="4.1.2.4"/>
    </reaction>
</comment>
<evidence type="ECO:0000256" key="1">
    <source>
        <dbReference type="ARBA" id="ARBA00010936"/>
    </source>
</evidence>
<comment type="similarity">
    <text evidence="1 7">Belongs to the DeoC/FbaB aldolase family. DeoC type 1 subfamily.</text>
</comment>
<evidence type="ECO:0000256" key="5">
    <source>
        <dbReference type="ARBA" id="ARBA00048791"/>
    </source>
</evidence>
<keyword evidence="4 7" id="KW-0704">Schiff base</keyword>
<dbReference type="PIRSF" id="PIRSF001357">
    <property type="entry name" value="DeoC"/>
    <property type="match status" value="1"/>
</dbReference>
<keyword evidence="3 7" id="KW-0456">Lyase</keyword>
<dbReference type="GO" id="GO:0016052">
    <property type="term" value="P:carbohydrate catabolic process"/>
    <property type="evidence" value="ECO:0007669"/>
    <property type="project" value="TreeGrafter"/>
</dbReference>
<dbReference type="InterPro" id="IPR028581">
    <property type="entry name" value="DeoC_typeI"/>
</dbReference>
<comment type="subcellular location">
    <subcellularLocation>
        <location evidence="7">Cytoplasm</location>
    </subcellularLocation>
</comment>
<evidence type="ECO:0000256" key="7">
    <source>
        <dbReference type="HAMAP-Rule" id="MF_00114"/>
    </source>
</evidence>
<evidence type="ECO:0000256" key="2">
    <source>
        <dbReference type="ARBA" id="ARBA00022490"/>
    </source>
</evidence>
<dbReference type="GO" id="GO:0004139">
    <property type="term" value="F:deoxyribose-phosphate aldolase activity"/>
    <property type="evidence" value="ECO:0007669"/>
    <property type="project" value="UniProtKB-UniRule"/>
</dbReference>
<dbReference type="UniPathway" id="UPA00002">
    <property type="reaction ID" value="UER00468"/>
</dbReference>
<accession>A0A0A0ID65</accession>
<feature type="active site" description="Proton donor/acceptor" evidence="7">
    <location>
        <position position="89"/>
    </location>
</feature>
<comment type="caution">
    <text evidence="8">The sequence shown here is derived from an EMBL/GenBank/DDBJ whole genome shotgun (WGS) entry which is preliminary data.</text>
</comment>
<gene>
    <name evidence="7" type="primary">deoC</name>
    <name evidence="8" type="ORF">Z968_03225</name>
</gene>
<evidence type="ECO:0000256" key="3">
    <source>
        <dbReference type="ARBA" id="ARBA00023239"/>
    </source>
</evidence>
<dbReference type="Proteomes" id="UP000030012">
    <property type="component" value="Unassembled WGS sequence"/>
</dbReference>
<dbReference type="InterPro" id="IPR011343">
    <property type="entry name" value="DeoC"/>
</dbReference>
<feature type="active site" description="Schiff-base intermediate with acetaldehyde" evidence="7">
    <location>
        <position position="152"/>
    </location>
</feature>
<dbReference type="AlphaFoldDB" id="A0A0A0ID65"/>
<dbReference type="GO" id="GO:0005737">
    <property type="term" value="C:cytoplasm"/>
    <property type="evidence" value="ECO:0007669"/>
    <property type="project" value="UniProtKB-SubCell"/>
</dbReference>
<name>A0A0A0ID65_CLONO</name>
<reference evidence="8 9" key="1">
    <citation type="submission" date="2014-01" db="EMBL/GenBank/DDBJ databases">
        <title>Plasmidome dynamics in the species complex Clostridium novyi sensu lato converts strains of independent lineages into distinctly different pathogens.</title>
        <authorList>
            <person name="Skarin H."/>
            <person name="Segerman B."/>
        </authorList>
    </citation>
    <scope>NUCLEOTIDE SEQUENCE [LARGE SCALE GENOMIC DNA]</scope>
    <source>
        <strain evidence="8 9">4552</strain>
    </source>
</reference>
<evidence type="ECO:0000256" key="4">
    <source>
        <dbReference type="ARBA" id="ARBA00023270"/>
    </source>
</evidence>
<protein>
    <recommendedName>
        <fullName evidence="7">Deoxyribose-phosphate aldolase</fullName>
        <shortName evidence="7">DERA</shortName>
        <ecNumber evidence="7">4.1.2.4</ecNumber>
    </recommendedName>
    <alternativeName>
        <fullName evidence="7">2-deoxy-D-ribose 5-phosphate aldolase</fullName>
    </alternativeName>
    <alternativeName>
        <fullName evidence="7">Phosphodeoxyriboaldolase</fullName>
        <shortName evidence="7">Deoxyriboaldolase</shortName>
    </alternativeName>
</protein>
<dbReference type="PANTHER" id="PTHR10889:SF1">
    <property type="entry name" value="DEOXYRIBOSE-PHOSPHATE ALDOLASE"/>
    <property type="match status" value="1"/>
</dbReference>
<comment type="function">
    <text evidence="6 7">Catalyzes a reversible aldol reaction between acetaldehyde and D-glyceraldehyde 3-phosphate to generate 2-deoxy-D-ribose 5-phosphate.</text>
</comment>
<dbReference type="InterPro" id="IPR013785">
    <property type="entry name" value="Aldolase_TIM"/>
</dbReference>
<dbReference type="RefSeq" id="WP_039253199.1">
    <property type="nucleotide sequence ID" value="NZ_JENJ01000009.1"/>
</dbReference>
<dbReference type="EC" id="4.1.2.4" evidence="7"/>
<comment type="pathway">
    <text evidence="7">Carbohydrate degradation; 2-deoxy-D-ribose 1-phosphate degradation; D-glyceraldehyde 3-phosphate and acetaldehyde from 2-deoxy-alpha-D-ribose 1-phosphate: step 2/2.</text>
</comment>
<dbReference type="OrthoDB" id="9778711at2"/>
<dbReference type="InterPro" id="IPR002915">
    <property type="entry name" value="DeoC/FbaB/LacD_aldolase"/>
</dbReference>
<dbReference type="HAMAP" id="MF_00114">
    <property type="entry name" value="DeoC_type1"/>
    <property type="match status" value="1"/>
</dbReference>
<evidence type="ECO:0000256" key="6">
    <source>
        <dbReference type="ARBA" id="ARBA00056337"/>
    </source>
</evidence>
<proteinExistence type="inferred from homology"/>
<feature type="active site" description="Proton donor/acceptor" evidence="7">
    <location>
        <position position="181"/>
    </location>
</feature>
<evidence type="ECO:0000313" key="8">
    <source>
        <dbReference type="EMBL" id="KGM97545.1"/>
    </source>
</evidence>
<sequence length="222" mass="23629">MKLNKYIDHTLLKPQSTEEDIKKVCKEAREYNFASVCVNTCYTSLVSKELEGTDVTTCVVVGFPLGATTTETKAFEAKQAIEQGAGEVDMVINVGALKSKKYDYVKKDIEAVVEVAKGKALVKVILENCLLEKDEIVKACELSKEAGADFVKTSTGFSTGGAKVEDVKLMRETVGPDMGVKASGAVRTKEDAEAVIAAGANRIGASSSIAIVEGTKSENAGY</sequence>
<evidence type="ECO:0000313" key="9">
    <source>
        <dbReference type="Proteomes" id="UP000030012"/>
    </source>
</evidence>
<organism evidence="8 9">
    <name type="scientific">Clostridium novyi A str. 4552</name>
    <dbReference type="NCBI Taxonomy" id="1444289"/>
    <lineage>
        <taxon>Bacteria</taxon>
        <taxon>Bacillati</taxon>
        <taxon>Bacillota</taxon>
        <taxon>Clostridia</taxon>
        <taxon>Eubacteriales</taxon>
        <taxon>Clostridiaceae</taxon>
        <taxon>Clostridium</taxon>
    </lineage>
</organism>
<dbReference type="NCBIfam" id="TIGR00126">
    <property type="entry name" value="deoC"/>
    <property type="match status" value="1"/>
</dbReference>
<dbReference type="GO" id="GO:0006018">
    <property type="term" value="P:2-deoxyribose 1-phosphate catabolic process"/>
    <property type="evidence" value="ECO:0007669"/>
    <property type="project" value="UniProtKB-UniRule"/>
</dbReference>
<dbReference type="FunFam" id="3.20.20.70:FF:000044">
    <property type="entry name" value="Deoxyribose-phosphate aldolase"/>
    <property type="match status" value="1"/>
</dbReference>
<dbReference type="SUPFAM" id="SSF51569">
    <property type="entry name" value="Aldolase"/>
    <property type="match status" value="1"/>
</dbReference>
<dbReference type="Gene3D" id="3.20.20.70">
    <property type="entry name" value="Aldolase class I"/>
    <property type="match status" value="1"/>
</dbReference>
<dbReference type="SMART" id="SM01133">
    <property type="entry name" value="DeoC"/>
    <property type="match status" value="1"/>
</dbReference>
<keyword evidence="2 7" id="KW-0963">Cytoplasm</keyword>
<dbReference type="EMBL" id="JENJ01000009">
    <property type="protein sequence ID" value="KGM97545.1"/>
    <property type="molecule type" value="Genomic_DNA"/>
</dbReference>
<dbReference type="PANTHER" id="PTHR10889">
    <property type="entry name" value="DEOXYRIBOSE-PHOSPHATE ALDOLASE"/>
    <property type="match status" value="1"/>
</dbReference>
<dbReference type="GO" id="GO:0009264">
    <property type="term" value="P:deoxyribonucleotide catabolic process"/>
    <property type="evidence" value="ECO:0007669"/>
    <property type="project" value="UniProtKB-UniRule"/>
</dbReference>
<dbReference type="Pfam" id="PF01791">
    <property type="entry name" value="DeoC"/>
    <property type="match status" value="1"/>
</dbReference>
<dbReference type="CDD" id="cd00959">
    <property type="entry name" value="DeoC"/>
    <property type="match status" value="1"/>
</dbReference>